<dbReference type="EMBL" id="CAJZBQ010000022">
    <property type="protein sequence ID" value="CAG9319390.1"/>
    <property type="molecule type" value="Genomic_DNA"/>
</dbReference>
<comment type="caution">
    <text evidence="2">The sequence shown here is derived from an EMBL/GenBank/DDBJ whole genome shotgun (WGS) entry which is preliminary data.</text>
</comment>
<reference evidence="2" key="1">
    <citation type="submission" date="2021-09" db="EMBL/GenBank/DDBJ databases">
        <authorList>
            <consortium name="AG Swart"/>
            <person name="Singh M."/>
            <person name="Singh A."/>
            <person name="Seah K."/>
            <person name="Emmerich C."/>
        </authorList>
    </citation>
    <scope>NUCLEOTIDE SEQUENCE</scope>
    <source>
        <strain evidence="2">ATCC30299</strain>
    </source>
</reference>
<name>A0AAU9J234_9CILI</name>
<accession>A0AAU9J234</accession>
<organism evidence="2 3">
    <name type="scientific">Blepharisma stoltei</name>
    <dbReference type="NCBI Taxonomy" id="1481888"/>
    <lineage>
        <taxon>Eukaryota</taxon>
        <taxon>Sar</taxon>
        <taxon>Alveolata</taxon>
        <taxon>Ciliophora</taxon>
        <taxon>Postciliodesmatophora</taxon>
        <taxon>Heterotrichea</taxon>
        <taxon>Heterotrichida</taxon>
        <taxon>Blepharismidae</taxon>
        <taxon>Blepharisma</taxon>
    </lineage>
</organism>
<evidence type="ECO:0000313" key="2">
    <source>
        <dbReference type="EMBL" id="CAG9319390.1"/>
    </source>
</evidence>
<dbReference type="AlphaFoldDB" id="A0AAU9J234"/>
<gene>
    <name evidence="2" type="ORF">BSTOLATCC_MIC23598</name>
</gene>
<keyword evidence="3" id="KW-1185">Reference proteome</keyword>
<dbReference type="Proteomes" id="UP001162131">
    <property type="component" value="Unassembled WGS sequence"/>
</dbReference>
<keyword evidence="1" id="KW-0472">Membrane</keyword>
<sequence length="68" mass="8043">MGFMELLSCDYFLHCYSTQIKWKKFPWVSFLRFLAWLADYLMPILGNLCFVPFISMCLNVFVCDQSIG</sequence>
<evidence type="ECO:0000313" key="3">
    <source>
        <dbReference type="Proteomes" id="UP001162131"/>
    </source>
</evidence>
<keyword evidence="1" id="KW-0812">Transmembrane</keyword>
<evidence type="ECO:0000256" key="1">
    <source>
        <dbReference type="SAM" id="Phobius"/>
    </source>
</evidence>
<feature type="transmembrane region" description="Helical" evidence="1">
    <location>
        <begin position="40"/>
        <end position="62"/>
    </location>
</feature>
<protein>
    <submittedName>
        <fullName evidence="2">Uncharacterized protein</fullName>
    </submittedName>
</protein>
<keyword evidence="1" id="KW-1133">Transmembrane helix</keyword>
<proteinExistence type="predicted"/>